<keyword evidence="2" id="KW-0255">Endonuclease</keyword>
<dbReference type="CDD" id="cd06260">
    <property type="entry name" value="DUF820-like"/>
    <property type="match status" value="1"/>
</dbReference>
<dbReference type="Gene3D" id="3.90.1570.10">
    <property type="entry name" value="tt1808, chain A"/>
    <property type="match status" value="1"/>
</dbReference>
<dbReference type="InterPro" id="IPR008538">
    <property type="entry name" value="Uma2"/>
</dbReference>
<sequence>MAPEPAPPHTDIDRNTVSSVEDAFVALSAAAPEGWRVELVEGRIHVAPPVNGGHVEIVSGLTEQVRDHRKGLGCYTGLGLLLPGSSPTGEVVPDLVIAPKGSFRNALEYHDPAPVLLVGEVTSDSTAENDRGPKLRGYARAGIPCYLLIDRERGHVVVHTEPSGQRYARRTEVEIGKTVALPYPFEFGLDTGEF</sequence>
<dbReference type="SUPFAM" id="SSF52980">
    <property type="entry name" value="Restriction endonuclease-like"/>
    <property type="match status" value="1"/>
</dbReference>
<accession>A0ABW8LPT3</accession>
<dbReference type="PANTHER" id="PTHR35400">
    <property type="entry name" value="SLR1083 PROTEIN"/>
    <property type="match status" value="1"/>
</dbReference>
<reference evidence="2 3" key="1">
    <citation type="submission" date="2024-11" db="EMBL/GenBank/DDBJ databases">
        <title>The Natural Products Discovery Center: Release of the First 8490 Sequenced Strains for Exploring Actinobacteria Biosynthetic Diversity.</title>
        <authorList>
            <person name="Kalkreuter E."/>
            <person name="Kautsar S.A."/>
            <person name="Yang D."/>
            <person name="Bader C.D."/>
            <person name="Teijaro C.N."/>
            <person name="Fluegel L."/>
            <person name="Davis C.M."/>
            <person name="Simpson J.R."/>
            <person name="Lauterbach L."/>
            <person name="Steele A.D."/>
            <person name="Gui C."/>
            <person name="Meng S."/>
            <person name="Li G."/>
            <person name="Viehrig K."/>
            <person name="Ye F."/>
            <person name="Su P."/>
            <person name="Kiefer A.F."/>
            <person name="Nichols A."/>
            <person name="Cepeda A.J."/>
            <person name="Yan W."/>
            <person name="Fan B."/>
            <person name="Jiang Y."/>
            <person name="Adhikari A."/>
            <person name="Zheng C.-J."/>
            <person name="Schuster L."/>
            <person name="Cowan T.M."/>
            <person name="Smanski M.J."/>
            <person name="Chevrette M.G."/>
            <person name="De Carvalho L.P.S."/>
            <person name="Shen B."/>
        </authorList>
    </citation>
    <scope>NUCLEOTIDE SEQUENCE [LARGE SCALE GENOMIC DNA]</scope>
    <source>
        <strain evidence="2 3">NPDC020863</strain>
    </source>
</reference>
<dbReference type="Pfam" id="PF05685">
    <property type="entry name" value="Uma2"/>
    <property type="match status" value="1"/>
</dbReference>
<name>A0ABW8LPT3_9ACTN</name>
<dbReference type="InterPro" id="IPR011335">
    <property type="entry name" value="Restrct_endonuc-II-like"/>
</dbReference>
<evidence type="ECO:0000313" key="2">
    <source>
        <dbReference type="EMBL" id="MFK4267919.1"/>
    </source>
</evidence>
<dbReference type="Proteomes" id="UP001620295">
    <property type="component" value="Unassembled WGS sequence"/>
</dbReference>
<dbReference type="PANTHER" id="PTHR35400:SF3">
    <property type="entry name" value="SLL1072 PROTEIN"/>
    <property type="match status" value="1"/>
</dbReference>
<dbReference type="GO" id="GO:0004519">
    <property type="term" value="F:endonuclease activity"/>
    <property type="evidence" value="ECO:0007669"/>
    <property type="project" value="UniProtKB-KW"/>
</dbReference>
<dbReference type="InterPro" id="IPR012296">
    <property type="entry name" value="Nuclease_put_TT1808"/>
</dbReference>
<dbReference type="RefSeq" id="WP_358630648.1">
    <property type="nucleotide sequence ID" value="NZ_JBFACG010000020.1"/>
</dbReference>
<protein>
    <submittedName>
        <fullName evidence="2">Uma2 family endonuclease</fullName>
    </submittedName>
</protein>
<organism evidence="2 3">
    <name type="scientific">Streptomyces milbemycinicus</name>
    <dbReference type="NCBI Taxonomy" id="476552"/>
    <lineage>
        <taxon>Bacteria</taxon>
        <taxon>Bacillati</taxon>
        <taxon>Actinomycetota</taxon>
        <taxon>Actinomycetes</taxon>
        <taxon>Kitasatosporales</taxon>
        <taxon>Streptomycetaceae</taxon>
        <taxon>Streptomyces</taxon>
    </lineage>
</organism>
<evidence type="ECO:0000313" key="3">
    <source>
        <dbReference type="Proteomes" id="UP001620295"/>
    </source>
</evidence>
<keyword evidence="2" id="KW-0378">Hydrolase</keyword>
<gene>
    <name evidence="2" type="ORF">ACI2L5_23710</name>
</gene>
<evidence type="ECO:0000259" key="1">
    <source>
        <dbReference type="Pfam" id="PF05685"/>
    </source>
</evidence>
<proteinExistence type="predicted"/>
<comment type="caution">
    <text evidence="2">The sequence shown here is derived from an EMBL/GenBank/DDBJ whole genome shotgun (WGS) entry which is preliminary data.</text>
</comment>
<keyword evidence="2" id="KW-0540">Nuclease</keyword>
<keyword evidence="3" id="KW-1185">Reference proteome</keyword>
<feature type="domain" description="Putative restriction endonuclease" evidence="1">
    <location>
        <begin position="26"/>
        <end position="188"/>
    </location>
</feature>
<dbReference type="EMBL" id="JBJDQH010000008">
    <property type="protein sequence ID" value="MFK4267919.1"/>
    <property type="molecule type" value="Genomic_DNA"/>
</dbReference>